<evidence type="ECO:0000313" key="3">
    <source>
        <dbReference type="Proteomes" id="UP000199341"/>
    </source>
</evidence>
<keyword evidence="3" id="KW-1185">Reference proteome</keyword>
<evidence type="ECO:0000259" key="1">
    <source>
        <dbReference type="Pfam" id="PF17885"/>
    </source>
</evidence>
<accession>A0A1G9UWV1</accession>
<dbReference type="InterPro" id="IPR041654">
    <property type="entry name" value="StyA_sbd"/>
</dbReference>
<proteinExistence type="predicted"/>
<reference evidence="2 3" key="1">
    <citation type="submission" date="2016-10" db="EMBL/GenBank/DDBJ databases">
        <authorList>
            <person name="de Groot N.N."/>
        </authorList>
    </citation>
    <scope>NUCLEOTIDE SEQUENCE [LARGE SCALE GENOMIC DNA]</scope>
    <source>
        <strain evidence="2 3">CGMCC 4.2022</strain>
    </source>
</reference>
<dbReference type="RefSeq" id="WP_143031594.1">
    <property type="nucleotide sequence ID" value="NZ_FNIE01000001.1"/>
</dbReference>
<dbReference type="Proteomes" id="UP000199341">
    <property type="component" value="Unassembled WGS sequence"/>
</dbReference>
<dbReference type="STRING" id="310781.SAMN05216259_10130"/>
<dbReference type="AlphaFoldDB" id="A0A1G9UWV1"/>
<sequence length="408" mass="43558">MPDIAIVGAGISGLHLALRLQQAGVATTVYAEHSPQEVAASRPHSLPVRFGATRRRERELGVAHWEGPQDDTHGVNLVAPGDPAVHFFGRLGEPASGIDLRLYLPRLTADYLERGGRLELLRPEGAEIDRVSGGHDLVVVAAGRAARSGLFPRDPARSPYTAPQRVLTAGLFHGIAPSDPGWIHFEVSTVGEIFSTRILTSDGPVHGMVVEALPGGPLEQLARFDHAADRAGFERLLLKLVGEHAPGLRERIDEGEFGITRPGDVIQGGIIPTVRESWTTLPSGRVALALGDAWVVNDPLTGQGANLGSRCAFALADLIVAGPPYDEAFAGKVAERLWRIAEPVVAWSNLNIGPPQEHLGGIFAAATRDQQVADAFVDNFNDPAAMWDVVRSPEATASWLARFTPQGG</sequence>
<feature type="domain" description="Styrene monooxygenase StyA putative substrate binding" evidence="1">
    <location>
        <begin position="143"/>
        <end position="251"/>
    </location>
</feature>
<dbReference type="Gene3D" id="3.30.9.40">
    <property type="match status" value="1"/>
</dbReference>
<dbReference type="SUPFAM" id="SSF51905">
    <property type="entry name" value="FAD/NAD(P)-binding domain"/>
    <property type="match status" value="1"/>
</dbReference>
<gene>
    <name evidence="2" type="ORF">SAMN05216259_10130</name>
</gene>
<organism evidence="2 3">
    <name type="scientific">Actinacidiphila guanduensis</name>
    <dbReference type="NCBI Taxonomy" id="310781"/>
    <lineage>
        <taxon>Bacteria</taxon>
        <taxon>Bacillati</taxon>
        <taxon>Actinomycetota</taxon>
        <taxon>Actinomycetes</taxon>
        <taxon>Kitasatosporales</taxon>
        <taxon>Streptomycetaceae</taxon>
        <taxon>Actinacidiphila</taxon>
    </lineage>
</organism>
<dbReference type="Pfam" id="PF17885">
    <property type="entry name" value="Smoa_sbd"/>
    <property type="match status" value="1"/>
</dbReference>
<dbReference type="Gene3D" id="3.50.50.60">
    <property type="entry name" value="FAD/NAD(P)-binding domain"/>
    <property type="match status" value="2"/>
</dbReference>
<dbReference type="Gene3D" id="6.10.250.650">
    <property type="match status" value="1"/>
</dbReference>
<dbReference type="PRINTS" id="PR00420">
    <property type="entry name" value="RNGMNOXGNASE"/>
</dbReference>
<dbReference type="EMBL" id="FNIE01000001">
    <property type="protein sequence ID" value="SDM64418.1"/>
    <property type="molecule type" value="Genomic_DNA"/>
</dbReference>
<protein>
    <submittedName>
        <fullName evidence="2">2-polyprenyl-6-methoxyphenol hydroxylase</fullName>
    </submittedName>
</protein>
<evidence type="ECO:0000313" key="2">
    <source>
        <dbReference type="EMBL" id="SDM64418.1"/>
    </source>
</evidence>
<name>A0A1G9UWV1_9ACTN</name>
<dbReference type="InterPro" id="IPR036188">
    <property type="entry name" value="FAD/NAD-bd_sf"/>
</dbReference>
<dbReference type="OrthoDB" id="3414915at2"/>